<feature type="compositionally biased region" description="Basic and acidic residues" evidence="1">
    <location>
        <begin position="381"/>
        <end position="395"/>
    </location>
</feature>
<dbReference type="KEGG" id="pda:103715916"/>
<dbReference type="RefSeq" id="XP_038989651.1">
    <property type="nucleotide sequence ID" value="XM_039133723.1"/>
</dbReference>
<evidence type="ECO:0000256" key="1">
    <source>
        <dbReference type="SAM" id="MobiDB-lite"/>
    </source>
</evidence>
<dbReference type="PANTHER" id="PTHR36707:SF1">
    <property type="entry name" value="T20M3.17 PROTEIN"/>
    <property type="match status" value="1"/>
</dbReference>
<evidence type="ECO:0000313" key="3">
    <source>
        <dbReference type="RefSeq" id="XP_038989651.1"/>
    </source>
</evidence>
<sequence>MPEKMGFIGSIESSQQTRDFLPTIQSVSKNASTHSWSKYGLRDHEAGLDQNHTETPDVVLADSETKDFDIEKQVDYTEGLSDESEYVWLSSDSKSSSLFSSDDSQDIWEFDCWDLSLHDPFSSSLSLSQSSEVLSNKGKGFLVSDGSRMSSTGVSPLVLNGLCEDTEGKGLKEELVLQLHETVRNEVKDSHIGHPESGDSSYEIFVGENSPVAYCPGTSFNPCDDTPFRDFDRTDIWVSSLDLEGEDTELIQDKEQVFDIFDSDFPSPPFSAKLNFQLSPSSCTPRSSIVHADEVKNAVEESDSDEPLFWPFEHSSYSCPEFKNFLCLSPPKDGGIDCISGPHNSKTIRLKLHQKNIPADRQVSQGCRRRITFSPTPKSAVAERKTRGSDNDVRKTAASSSRLSKLNKASSDQHPSNISKKRRPPQLKIDVPKHASGQEILRQPLPEVEAVSLHDLVVQGVPIEKFVGLNEFDGHEGINVESEEDQFTFYASPCKTMKLMLSGNIDWSMVNSDHKGCNHSAMGIDESNQQTKDCTVAHAKGNEDILDEQLGEPHVHD</sequence>
<dbReference type="GeneID" id="103715916"/>
<dbReference type="OrthoDB" id="773993at2759"/>
<evidence type="ECO:0000313" key="2">
    <source>
        <dbReference type="Proteomes" id="UP000228380"/>
    </source>
</evidence>
<protein>
    <submittedName>
        <fullName evidence="3">Uncharacterized protein LOC103715916</fullName>
    </submittedName>
</protein>
<reference evidence="2" key="1">
    <citation type="journal article" date="2019" name="Nat. Commun.">
        <title>Genome-wide association mapping of date palm fruit traits.</title>
        <authorList>
            <person name="Hazzouri K.M."/>
            <person name="Gros-Balthazard M."/>
            <person name="Flowers J.M."/>
            <person name="Copetti D."/>
            <person name="Lemansour A."/>
            <person name="Lebrun M."/>
            <person name="Masmoudi K."/>
            <person name="Ferrand S."/>
            <person name="Dhar M.I."/>
            <person name="Fresquez Z.A."/>
            <person name="Rosas U."/>
            <person name="Zhang J."/>
            <person name="Talag J."/>
            <person name="Lee S."/>
            <person name="Kudrna D."/>
            <person name="Powell R.F."/>
            <person name="Leitch I.J."/>
            <person name="Krueger R.R."/>
            <person name="Wing R.A."/>
            <person name="Amiri K.M.A."/>
            <person name="Purugganan M.D."/>
        </authorList>
    </citation>
    <scope>NUCLEOTIDE SEQUENCE [LARGE SCALE GENOMIC DNA]</scope>
    <source>
        <strain evidence="2">cv. Khalas</strain>
    </source>
</reference>
<feature type="region of interest" description="Disordered" evidence="1">
    <location>
        <begin position="374"/>
        <end position="428"/>
    </location>
</feature>
<proteinExistence type="predicted"/>
<reference evidence="3" key="2">
    <citation type="submission" date="2025-08" db="UniProtKB">
        <authorList>
            <consortium name="RefSeq"/>
        </authorList>
    </citation>
    <scope>IDENTIFICATION</scope>
    <source>
        <tissue evidence="3">Young leaves</tissue>
    </source>
</reference>
<keyword evidence="2" id="KW-1185">Reference proteome</keyword>
<dbReference type="Proteomes" id="UP000228380">
    <property type="component" value="Chromosome 14"/>
</dbReference>
<feature type="compositionally biased region" description="Polar residues" evidence="1">
    <location>
        <begin position="397"/>
        <end position="418"/>
    </location>
</feature>
<accession>A0A8B9AS77</accession>
<dbReference type="PANTHER" id="PTHR36707">
    <property type="entry name" value="T20M3.17 PROTEIN"/>
    <property type="match status" value="1"/>
</dbReference>
<gene>
    <name evidence="3" type="primary">LOC103715916</name>
</gene>
<dbReference type="AlphaFoldDB" id="A0A8B9AS77"/>
<name>A0A8B9AS77_PHODC</name>
<organism evidence="2 3">
    <name type="scientific">Phoenix dactylifera</name>
    <name type="common">Date palm</name>
    <dbReference type="NCBI Taxonomy" id="42345"/>
    <lineage>
        <taxon>Eukaryota</taxon>
        <taxon>Viridiplantae</taxon>
        <taxon>Streptophyta</taxon>
        <taxon>Embryophyta</taxon>
        <taxon>Tracheophyta</taxon>
        <taxon>Spermatophyta</taxon>
        <taxon>Magnoliopsida</taxon>
        <taxon>Liliopsida</taxon>
        <taxon>Arecaceae</taxon>
        <taxon>Coryphoideae</taxon>
        <taxon>Phoeniceae</taxon>
        <taxon>Phoenix</taxon>
    </lineage>
</organism>